<accession>A0A6F9DG82</accession>
<dbReference type="GO" id="GO:0016491">
    <property type="term" value="F:oxidoreductase activity"/>
    <property type="evidence" value="ECO:0007669"/>
    <property type="project" value="InterPro"/>
</dbReference>
<keyword evidence="1" id="KW-0285">Flavoprotein</keyword>
<keyword evidence="2" id="KW-0274">FAD</keyword>
<evidence type="ECO:0000259" key="3">
    <source>
        <dbReference type="Pfam" id="PF01593"/>
    </source>
</evidence>
<dbReference type="Pfam" id="PF01593">
    <property type="entry name" value="Amino_oxidase"/>
    <property type="match status" value="1"/>
</dbReference>
<dbReference type="InterPro" id="IPR036188">
    <property type="entry name" value="FAD/NAD-bd_sf"/>
</dbReference>
<dbReference type="InterPro" id="IPR002937">
    <property type="entry name" value="Amino_oxidase"/>
</dbReference>
<reference evidence="4" key="1">
    <citation type="submission" date="2020-04" db="EMBL/GenBank/DDBJ databases">
        <authorList>
            <person name="Neveu A P."/>
        </authorList>
    </citation>
    <scope>NUCLEOTIDE SEQUENCE</scope>
    <source>
        <tissue evidence="4">Whole embryo</tissue>
    </source>
</reference>
<feature type="domain" description="Amine oxidase" evidence="3">
    <location>
        <begin position="22"/>
        <end position="343"/>
    </location>
</feature>
<evidence type="ECO:0000256" key="1">
    <source>
        <dbReference type="ARBA" id="ARBA00022630"/>
    </source>
</evidence>
<dbReference type="EMBL" id="LR786605">
    <property type="protein sequence ID" value="CAB3262227.1"/>
    <property type="molecule type" value="mRNA"/>
</dbReference>
<evidence type="ECO:0000313" key="4">
    <source>
        <dbReference type="EMBL" id="CAB3262227.1"/>
    </source>
</evidence>
<dbReference type="AlphaFoldDB" id="A0A6F9DG82"/>
<dbReference type="Gene3D" id="3.50.50.60">
    <property type="entry name" value="FAD/NAD(P)-binding domain"/>
    <property type="match status" value="1"/>
</dbReference>
<dbReference type="PANTHER" id="PTHR43734:SF4">
    <property type="entry name" value="AMINE OXIDASE DOMAIN-CONTAINING PROTEIN"/>
    <property type="match status" value="1"/>
</dbReference>
<dbReference type="SUPFAM" id="SSF51905">
    <property type="entry name" value="FAD/NAD(P)-binding domain"/>
    <property type="match status" value="1"/>
</dbReference>
<organism evidence="4">
    <name type="scientific">Phallusia mammillata</name>
    <dbReference type="NCBI Taxonomy" id="59560"/>
    <lineage>
        <taxon>Eukaryota</taxon>
        <taxon>Metazoa</taxon>
        <taxon>Chordata</taxon>
        <taxon>Tunicata</taxon>
        <taxon>Ascidiacea</taxon>
        <taxon>Phlebobranchia</taxon>
        <taxon>Ascidiidae</taxon>
        <taxon>Phallusia</taxon>
    </lineage>
</organism>
<evidence type="ECO:0000256" key="2">
    <source>
        <dbReference type="ARBA" id="ARBA00022827"/>
    </source>
</evidence>
<name>A0A6F9DG82_9ASCI</name>
<gene>
    <name evidence="4" type="primary">LOC100178869</name>
</gene>
<dbReference type="PANTHER" id="PTHR43734">
    <property type="entry name" value="PHYTOENE DESATURASE"/>
    <property type="match status" value="1"/>
</dbReference>
<sequence length="568" mass="62843">MGNALEGQAASVDVVIIGGGPTGLGAAHRLKQYGYENWLLLDAEKYPGGLAGSVKTAEGFRFDHGYKTLVSHYDYFDRVIDSLYNEGSDRIMKRRERNNFVYLRERLVKYPVQNNLCGLPPAEKQACLLDLIKARLERMDAPPRDDVTNLDEHLVSEWGETLCNLFFRPYIFKAWAYPTGKLRYDWVDYKIAPSVIGDDVSRVFADEQKDPGWGVEATTMYPSKGGMIGLWRSLAKTLPKSNVRFKNEISQLDIENKKLVTKAGMEITYKQLVSTMPMTSLLDLAGRSDLCENMVNSSLFVVCLGLRGVSRHSDVTGCIYYPESSTLFHRAVIFSSHDPDSVPASDVTLSTIKLANGEQPSDAGTEKPGPYWSLLVEVSGGPLKTVSEATIVDDVIREACSVGLLQESDEIVSIHLTEMTHGYPLPTIASTEKIDEALGWLKSKDVWSRGRFGGFKYEVGDLDHCFIQGVEAVDNLLKGIPESCINRCDIVNQPQKSHIPVYDVEPLDGVVVSQLGVAELYEEGSVISDDTIDPVIVSDSEQSVINAGNVRNAITTEPNHVTDEETNQ</sequence>
<protein>
    <submittedName>
        <fullName evidence="4">Uncharacterized protein LOC100178869</fullName>
    </submittedName>
</protein>
<proteinExistence type="evidence at transcript level"/>